<keyword evidence="7" id="KW-1185">Reference proteome</keyword>
<evidence type="ECO:0000256" key="4">
    <source>
        <dbReference type="PROSITE-ProRule" id="PRU00339"/>
    </source>
</evidence>
<dbReference type="EMBL" id="RCHS01000098">
    <property type="protein sequence ID" value="RMX60887.1"/>
    <property type="molecule type" value="Genomic_DNA"/>
</dbReference>
<dbReference type="STRING" id="46731.A0A3M6V4S6"/>
<gene>
    <name evidence="6" type="ORF">pdam_00003492</name>
</gene>
<dbReference type="PROSITE" id="PS50005">
    <property type="entry name" value="TPR"/>
    <property type="match status" value="1"/>
</dbReference>
<dbReference type="InterPro" id="IPR000225">
    <property type="entry name" value="Armadillo"/>
</dbReference>
<dbReference type="GO" id="GO:0007288">
    <property type="term" value="P:sperm axoneme assembly"/>
    <property type="evidence" value="ECO:0007669"/>
    <property type="project" value="TreeGrafter"/>
</dbReference>
<accession>A0A3M6V4S6</accession>
<dbReference type="Gene3D" id="1.25.40.10">
    <property type="entry name" value="Tetratricopeptide repeat domain"/>
    <property type="match status" value="2"/>
</dbReference>
<dbReference type="OrthoDB" id="629492at2759"/>
<dbReference type="Proteomes" id="UP000275408">
    <property type="component" value="Unassembled WGS sequence"/>
</dbReference>
<dbReference type="InterPro" id="IPR011990">
    <property type="entry name" value="TPR-like_helical_dom_sf"/>
</dbReference>
<dbReference type="PANTHER" id="PTHR46540:SF1">
    <property type="entry name" value="TETRATRICOPEPTIDE REPEAT PROTEIN 12"/>
    <property type="match status" value="1"/>
</dbReference>
<keyword evidence="4" id="KW-0802">TPR repeat</keyword>
<dbReference type="PANTHER" id="PTHR46540">
    <property type="entry name" value="TETRATRICOPEPTIDE REPEAT PROTEIN 12"/>
    <property type="match status" value="1"/>
</dbReference>
<evidence type="ECO:0000313" key="7">
    <source>
        <dbReference type="Proteomes" id="UP000275408"/>
    </source>
</evidence>
<comment type="caution">
    <text evidence="6">The sequence shown here is derived from an EMBL/GenBank/DDBJ whole genome shotgun (WGS) entry which is preliminary data.</text>
</comment>
<dbReference type="GO" id="GO:0070286">
    <property type="term" value="P:axonemal dynein complex assembly"/>
    <property type="evidence" value="ECO:0007669"/>
    <property type="project" value="TreeGrafter"/>
</dbReference>
<protein>
    <recommendedName>
        <fullName evidence="3">Protein unc-45 homolog B</fullName>
    </recommendedName>
</protein>
<evidence type="ECO:0000256" key="5">
    <source>
        <dbReference type="SAM" id="MobiDB-lite"/>
    </source>
</evidence>
<dbReference type="GO" id="GO:0005813">
    <property type="term" value="C:centrosome"/>
    <property type="evidence" value="ECO:0007669"/>
    <property type="project" value="TreeGrafter"/>
</dbReference>
<dbReference type="AlphaFoldDB" id="A0A3M6V4S6"/>
<dbReference type="SUPFAM" id="SSF48452">
    <property type="entry name" value="TPR-like"/>
    <property type="match status" value="1"/>
</dbReference>
<feature type="region of interest" description="Disordered" evidence="5">
    <location>
        <begin position="50"/>
        <end position="71"/>
    </location>
</feature>
<sequence length="674" mass="75107">MEDATGKEEELQKFLGKVDEIDSIMKDLTCGDYERQNKALSAADEFLKRHRAENDDDSDDECKQVKTKAERTVISKTEERRLLDPSTALGEMRDAGEVCAEKFMKAVEEDAKERAKIKKRSEAEAEKLKGKGNAAFKEGNYPEAISNYTVAITKSGSNPVLYTNRAQIDPRWVKAFVHKARALQAQGKFDEAISVLKDAIKEAPKQEKVLKSYITEAESAKKRLQDEKEAAGIAGEESGELIRDSINRLQKNSLATSQYTDATRKLLPLLDSNHNVEEFLKKDHTPSFNRFLRDPTSPVIKTAATSFLHQLSQTKKGRVGLTTCKHINVTEALFSLAQRGTNTAVVAMSTINNLALELGFCEKIRDLVDKDFLSISQKFVRKLCEVNTEVSHEPTDSWSLVSSGLSALANMAKDTCIRKKIADEQDWWETSVKFLDCNISGIKDQKVRSSIYSLLGLLANISLQSNQHQKDAAPRLIPSLIEMLNTGYDEVCERSLATLRNILAHSTDALNQACDQKIHIHIMRILKLVILSSHFQVGWGASTRETVKKYAIKSLALCTMERKDAREAVLSEKALDFLVQLLHSTDETIIGNTALCIGHCADMEGVSEHLASDNGVVEILLKHATNDELSKDVKQNAAICLAKLATSDKRHLEKLKEMHGLEILHSVIQNTNLS</sequence>
<evidence type="ECO:0000256" key="2">
    <source>
        <dbReference type="ARBA" id="ARBA00004216"/>
    </source>
</evidence>
<dbReference type="InterPro" id="IPR019734">
    <property type="entry name" value="TPR_rpt"/>
</dbReference>
<dbReference type="GO" id="GO:0031672">
    <property type="term" value="C:A band"/>
    <property type="evidence" value="ECO:0007669"/>
    <property type="project" value="UniProtKB-SubCell"/>
</dbReference>
<proteinExistence type="predicted"/>
<dbReference type="SMART" id="SM00028">
    <property type="entry name" value="TPR"/>
    <property type="match status" value="2"/>
</dbReference>
<name>A0A3M6V4S6_POCDA</name>
<feature type="repeat" description="TPR" evidence="4">
    <location>
        <begin position="173"/>
        <end position="206"/>
    </location>
</feature>
<dbReference type="SUPFAM" id="SSF48371">
    <property type="entry name" value="ARM repeat"/>
    <property type="match status" value="1"/>
</dbReference>
<feature type="compositionally biased region" description="Basic and acidic residues" evidence="5">
    <location>
        <begin position="61"/>
        <end position="71"/>
    </location>
</feature>
<organism evidence="6 7">
    <name type="scientific">Pocillopora damicornis</name>
    <name type="common">Cauliflower coral</name>
    <name type="synonym">Millepora damicornis</name>
    <dbReference type="NCBI Taxonomy" id="46731"/>
    <lineage>
        <taxon>Eukaryota</taxon>
        <taxon>Metazoa</taxon>
        <taxon>Cnidaria</taxon>
        <taxon>Anthozoa</taxon>
        <taxon>Hexacorallia</taxon>
        <taxon>Scleractinia</taxon>
        <taxon>Astrocoeniina</taxon>
        <taxon>Pocilloporidae</taxon>
        <taxon>Pocillopora</taxon>
    </lineage>
</organism>
<dbReference type="InterPro" id="IPR043195">
    <property type="entry name" value="TTC12"/>
</dbReference>
<evidence type="ECO:0000256" key="1">
    <source>
        <dbReference type="ARBA" id="ARBA00004161"/>
    </source>
</evidence>
<dbReference type="SMART" id="SM00185">
    <property type="entry name" value="ARM"/>
    <property type="match status" value="3"/>
</dbReference>
<reference evidence="6 7" key="1">
    <citation type="journal article" date="2018" name="Sci. Rep.">
        <title>Comparative analysis of the Pocillopora damicornis genome highlights role of immune system in coral evolution.</title>
        <authorList>
            <person name="Cunning R."/>
            <person name="Bay R.A."/>
            <person name="Gillette P."/>
            <person name="Baker A.C."/>
            <person name="Traylor-Knowles N."/>
        </authorList>
    </citation>
    <scope>NUCLEOTIDE SEQUENCE [LARGE SCALE GENOMIC DNA]</scope>
    <source>
        <strain evidence="6">RSMAS</strain>
        <tissue evidence="6">Whole animal</tissue>
    </source>
</reference>
<comment type="subcellular location">
    <subcellularLocation>
        <location evidence="1">Cytoplasm</location>
        <location evidence="1">Myofibril</location>
        <location evidence="1">Sarcomere</location>
        <location evidence="1">A band</location>
    </subcellularLocation>
    <subcellularLocation>
        <location evidence="2">Cytoplasm</location>
        <location evidence="2">Myofibril</location>
        <location evidence="2">Sarcomere</location>
        <location evidence="2">Z line</location>
    </subcellularLocation>
</comment>
<dbReference type="Gene3D" id="1.25.10.10">
    <property type="entry name" value="Leucine-rich Repeat Variant"/>
    <property type="match status" value="2"/>
</dbReference>
<dbReference type="InterPro" id="IPR016024">
    <property type="entry name" value="ARM-type_fold"/>
</dbReference>
<evidence type="ECO:0000313" key="6">
    <source>
        <dbReference type="EMBL" id="RMX60887.1"/>
    </source>
</evidence>
<dbReference type="InterPro" id="IPR011989">
    <property type="entry name" value="ARM-like"/>
</dbReference>
<dbReference type="GO" id="GO:0030018">
    <property type="term" value="C:Z disc"/>
    <property type="evidence" value="ECO:0007669"/>
    <property type="project" value="UniProtKB-SubCell"/>
</dbReference>
<evidence type="ECO:0000256" key="3">
    <source>
        <dbReference type="ARBA" id="ARBA00020768"/>
    </source>
</evidence>